<keyword evidence="7" id="KW-0723">Serine/threonine-protein kinase</keyword>
<keyword evidence="2" id="KW-0677">Repeat</keyword>
<dbReference type="SMART" id="SM00320">
    <property type="entry name" value="WD40"/>
    <property type="match status" value="12"/>
</dbReference>
<dbReference type="Proteomes" id="UP000002508">
    <property type="component" value="Chromosome"/>
</dbReference>
<dbReference type="SUPFAM" id="SSF50978">
    <property type="entry name" value="WD40 repeat-like"/>
    <property type="match status" value="2"/>
</dbReference>
<feature type="repeat" description="WD" evidence="3">
    <location>
        <begin position="634"/>
        <end position="659"/>
    </location>
</feature>
<evidence type="ECO:0000256" key="3">
    <source>
        <dbReference type="PROSITE-ProRule" id="PRU00221"/>
    </source>
</evidence>
<dbReference type="InterPro" id="IPR020472">
    <property type="entry name" value="WD40_PAC1"/>
</dbReference>
<proteinExistence type="predicted"/>
<evidence type="ECO:0000256" key="2">
    <source>
        <dbReference type="ARBA" id="ARBA00022737"/>
    </source>
</evidence>
<dbReference type="Gene3D" id="1.10.510.10">
    <property type="entry name" value="Transferase(Phosphotransferase) domain 1"/>
    <property type="match status" value="1"/>
</dbReference>
<dbReference type="Gene3D" id="2.130.10.10">
    <property type="entry name" value="YVTN repeat-like/Quinoprotein amine dehydrogenase"/>
    <property type="match status" value="4"/>
</dbReference>
<dbReference type="InterPro" id="IPR000719">
    <property type="entry name" value="Prot_kinase_dom"/>
</dbReference>
<evidence type="ECO:0000256" key="4">
    <source>
        <dbReference type="SAM" id="MobiDB-lite"/>
    </source>
</evidence>
<dbReference type="PROSITE" id="PS00678">
    <property type="entry name" value="WD_REPEATS_1"/>
    <property type="match status" value="2"/>
</dbReference>
<dbReference type="CDD" id="cd00200">
    <property type="entry name" value="WD40"/>
    <property type="match status" value="1"/>
</dbReference>
<evidence type="ECO:0000259" key="6">
    <source>
        <dbReference type="PROSITE" id="PS50011"/>
    </source>
</evidence>
<dbReference type="OrthoDB" id="135039at2"/>
<dbReference type="PROSITE" id="PS50082">
    <property type="entry name" value="WD_REPEATS_2"/>
    <property type="match status" value="5"/>
</dbReference>
<feature type="repeat" description="WD" evidence="3">
    <location>
        <begin position="490"/>
        <end position="531"/>
    </location>
</feature>
<dbReference type="PANTHER" id="PTHR19879:SF9">
    <property type="entry name" value="TRANSCRIPTION INITIATION FACTOR TFIID SUBUNIT 5"/>
    <property type="match status" value="1"/>
</dbReference>
<dbReference type="PROSITE" id="PS50011">
    <property type="entry name" value="PROTEIN_KINASE_DOM"/>
    <property type="match status" value="1"/>
</dbReference>
<dbReference type="GO" id="GO:0004674">
    <property type="term" value="F:protein serine/threonine kinase activity"/>
    <property type="evidence" value="ECO:0007669"/>
    <property type="project" value="UniProtKB-KW"/>
</dbReference>
<dbReference type="eggNOG" id="COG0515">
    <property type="taxonomic scope" value="Bacteria"/>
</dbReference>
<dbReference type="RefSeq" id="WP_015941752.1">
    <property type="nucleotide sequence ID" value="NC_011831.1"/>
</dbReference>
<dbReference type="PANTHER" id="PTHR19879">
    <property type="entry name" value="TRANSCRIPTION INITIATION FACTOR TFIID"/>
    <property type="match status" value="1"/>
</dbReference>
<dbReference type="Pfam" id="PF00069">
    <property type="entry name" value="Pkinase"/>
    <property type="match status" value="1"/>
</dbReference>
<accession>B8G6U1</accession>
<dbReference type="PRINTS" id="PR00320">
    <property type="entry name" value="GPROTEINBRPT"/>
</dbReference>
<evidence type="ECO:0000256" key="5">
    <source>
        <dbReference type="SAM" id="Phobius"/>
    </source>
</evidence>
<dbReference type="Pfam" id="PF00400">
    <property type="entry name" value="WD40"/>
    <property type="match status" value="8"/>
</dbReference>
<dbReference type="InterPro" id="IPR011009">
    <property type="entry name" value="Kinase-like_dom_sf"/>
</dbReference>
<reference evidence="7" key="1">
    <citation type="submission" date="2008-12" db="EMBL/GenBank/DDBJ databases">
        <title>Complete sequence of Chloroflexus aggregans DSM 9485.</title>
        <authorList>
            <consortium name="US DOE Joint Genome Institute"/>
            <person name="Lucas S."/>
            <person name="Copeland A."/>
            <person name="Lapidus A."/>
            <person name="Glavina del Rio T."/>
            <person name="Dalin E."/>
            <person name="Tice H."/>
            <person name="Pitluck S."/>
            <person name="Foster B."/>
            <person name="Larimer F."/>
            <person name="Land M."/>
            <person name="Hauser L."/>
            <person name="Kyrpides N."/>
            <person name="Mikhailova N."/>
            <person name="Bryant D."/>
            <person name="Richardson P."/>
        </authorList>
    </citation>
    <scope>NUCLEOTIDE SEQUENCE</scope>
    <source>
        <strain evidence="7">DSM 9485</strain>
    </source>
</reference>
<dbReference type="KEGG" id="cag:Cagg_3042"/>
<keyword evidence="5" id="KW-0472">Membrane</keyword>
<dbReference type="AlphaFoldDB" id="B8G6U1"/>
<dbReference type="eggNOG" id="COG2319">
    <property type="taxonomic scope" value="Bacteria"/>
</dbReference>
<keyword evidence="7" id="KW-0418">Kinase</keyword>
<dbReference type="SUPFAM" id="SSF56112">
    <property type="entry name" value="Protein kinase-like (PK-like)"/>
    <property type="match status" value="1"/>
</dbReference>
<feature type="transmembrane region" description="Helical" evidence="5">
    <location>
        <begin position="336"/>
        <end position="361"/>
    </location>
</feature>
<dbReference type="GO" id="GO:0005524">
    <property type="term" value="F:ATP binding"/>
    <property type="evidence" value="ECO:0007669"/>
    <property type="project" value="InterPro"/>
</dbReference>
<sequence length="1004" mass="106826">MLAIDTLLNGHYRITVVLDAYPDAELYRAIDQRSSLRVLITALPQPDQTAVNDVLRLARELAQVQMPGFLALRDYFAIEHVCYLVADDPGGSDLERFARERGSPLSEQETLAIVDRLLAVLERLHRHQPPLLLGDVRTCDLWSSPEGGLSLAPFACARHIGAEATPYRAPELYDHAVEPAPVSDIYAMGAVLYHLLTGWPPPPANQRQAGMPLNAPRVLNPQVSVLAEQLTLRALELKPANRYQQVSEMRSALETVRLMAGRPMGATPPIERPVTPVTPAPPPTASATTVSPPAPTTAVPPPALAAPLPPTPPPIAAPTAPVAAAPSRPFLSTSCLLAIVGGLAVIAFGVCVLVAVLVGLYMTNSSVFGWIGSTAAMSPTASALPTPSAAVTTELRQQVEAITQTAQLREDGLGAATYSPDGQLVAVAVGKGVQLRDAETLALQQSLNGHTGDVSALVFSPDGTILASGAQDDPVVRVWNVRNGREVLQLQGHEDWIRSLAFSPDGRLLASGSADRTIRIWDVARGETLVVLRGHTDLLGNVAFSPDGRRLASASRDGTVRLWDVASGQQIDTFRFTAPVDTQSNAPFWMTGIAFSPDGRQIAAGSINGNVYLLDAETGNVQRELRGHDGWVVIRGVAYSPDGRLLASASLDGSVRLWNPVNGVERDVLRQRGLRLLGLSWSPDGSRILSSSDMGGNLAIWDVASAQIVQSFQITQGVVTGVHYSPDGKLLVASGANGAVRVHVLESGRTLNLDGGAATNDYIECISNNEVVAISEAGEIVVIDLTNRRPNEMLDGMNGFPLNLAVSPDHSLIAVGNERGEIYLWETVSRTYLRRLDGLSGPVYTLAFSADNAYLAAATNQPADAPQIAVWDLARGGNPQILRGHNGPIAKLVFSGTLLFSASSDGSLRVRDVAHDNTEVLQMSLPADRGWMTSVAITPNGKVLVAGTISGHLGFYNISNGELLREIDLASGAVLDLAITPDGRQLAVSTRDEGILLFDLSSVR</sequence>
<evidence type="ECO:0000313" key="8">
    <source>
        <dbReference type="Proteomes" id="UP000002508"/>
    </source>
</evidence>
<feature type="repeat" description="WD" evidence="3">
    <location>
        <begin position="447"/>
        <end position="489"/>
    </location>
</feature>
<keyword evidence="8" id="KW-1185">Reference proteome</keyword>
<feature type="repeat" description="WD" evidence="3">
    <location>
        <begin position="532"/>
        <end position="573"/>
    </location>
</feature>
<keyword evidence="1 3" id="KW-0853">WD repeat</keyword>
<dbReference type="PROSITE" id="PS50294">
    <property type="entry name" value="WD_REPEATS_REGION"/>
    <property type="match status" value="4"/>
</dbReference>
<gene>
    <name evidence="7" type="ordered locus">Cagg_3042</name>
</gene>
<feature type="region of interest" description="Disordered" evidence="4">
    <location>
        <begin position="267"/>
        <end position="300"/>
    </location>
</feature>
<dbReference type="InterPro" id="IPR036322">
    <property type="entry name" value="WD40_repeat_dom_sf"/>
</dbReference>
<keyword evidence="5" id="KW-1133">Transmembrane helix</keyword>
<keyword evidence="7" id="KW-0808">Transferase</keyword>
<dbReference type="HOGENOM" id="CLU_299516_0_0_0"/>
<feature type="domain" description="Protein kinase" evidence="6">
    <location>
        <begin position="12"/>
        <end position="256"/>
    </location>
</feature>
<feature type="repeat" description="WD" evidence="3">
    <location>
        <begin position="882"/>
        <end position="913"/>
    </location>
</feature>
<dbReference type="EMBL" id="CP001337">
    <property type="protein sequence ID" value="ACL25900.1"/>
    <property type="molecule type" value="Genomic_DNA"/>
</dbReference>
<dbReference type="SMART" id="SM00220">
    <property type="entry name" value="S_TKc"/>
    <property type="match status" value="1"/>
</dbReference>
<dbReference type="InterPro" id="IPR015943">
    <property type="entry name" value="WD40/YVTN_repeat-like_dom_sf"/>
</dbReference>
<evidence type="ECO:0000313" key="7">
    <source>
        <dbReference type="EMBL" id="ACL25900.1"/>
    </source>
</evidence>
<dbReference type="InterPro" id="IPR001680">
    <property type="entry name" value="WD40_rpt"/>
</dbReference>
<name>B8G6U1_CHLAD</name>
<dbReference type="InterPro" id="IPR019775">
    <property type="entry name" value="WD40_repeat_CS"/>
</dbReference>
<dbReference type="STRING" id="326427.Cagg_3042"/>
<evidence type="ECO:0000256" key="1">
    <source>
        <dbReference type="ARBA" id="ARBA00022574"/>
    </source>
</evidence>
<keyword evidence="5" id="KW-0812">Transmembrane</keyword>
<organism evidence="7 8">
    <name type="scientific">Chloroflexus aggregans (strain MD-66 / DSM 9485)</name>
    <dbReference type="NCBI Taxonomy" id="326427"/>
    <lineage>
        <taxon>Bacteria</taxon>
        <taxon>Bacillati</taxon>
        <taxon>Chloroflexota</taxon>
        <taxon>Chloroflexia</taxon>
        <taxon>Chloroflexales</taxon>
        <taxon>Chloroflexineae</taxon>
        <taxon>Chloroflexaceae</taxon>
        <taxon>Chloroflexus</taxon>
    </lineage>
</organism>
<protein>
    <submittedName>
        <fullName evidence="7">Serine/threonine protein kinase with WD40 repeats</fullName>
    </submittedName>
</protein>